<dbReference type="PANTHER" id="PTHR35526">
    <property type="entry name" value="ANTI-SIGMA-F FACTOR RSBW-RELATED"/>
    <property type="match status" value="1"/>
</dbReference>
<evidence type="ECO:0000313" key="3">
    <source>
        <dbReference type="EMBL" id="MEB8343582.1"/>
    </source>
</evidence>
<proteinExistence type="predicted"/>
<dbReference type="InterPro" id="IPR050267">
    <property type="entry name" value="Anti-sigma-factor_SerPK"/>
</dbReference>
<evidence type="ECO:0000256" key="1">
    <source>
        <dbReference type="ARBA" id="ARBA00022527"/>
    </source>
</evidence>
<sequence>MQDQSTDQIEAIQTIEVLDQPCSIRMEYSPHRLEQIRRIIGARLRCWGLHELVYDASFVATELCSNVRHCDDSTFEFAIRRTVDGVRLEVTDTSPGLVVIPTEPPDFLETGGRGLFLVSVYASAVGVLPTSTGKVVWAELALGDVDSGGVD</sequence>
<organism evidence="3 4">
    <name type="scientific">Streptomyces endophyticus</name>
    <dbReference type="NCBI Taxonomy" id="714166"/>
    <lineage>
        <taxon>Bacteria</taxon>
        <taxon>Bacillati</taxon>
        <taxon>Actinomycetota</taxon>
        <taxon>Actinomycetes</taxon>
        <taxon>Kitasatosporales</taxon>
        <taxon>Streptomycetaceae</taxon>
        <taxon>Streptomyces</taxon>
    </lineage>
</organism>
<dbReference type="EMBL" id="JAOZYC010000196">
    <property type="protein sequence ID" value="MEB8343582.1"/>
    <property type="molecule type" value="Genomic_DNA"/>
</dbReference>
<dbReference type="GO" id="GO:0005524">
    <property type="term" value="F:ATP binding"/>
    <property type="evidence" value="ECO:0007669"/>
    <property type="project" value="UniProtKB-KW"/>
</dbReference>
<reference evidence="3 4" key="1">
    <citation type="submission" date="2022-10" db="EMBL/GenBank/DDBJ databases">
        <authorList>
            <person name="Xie J."/>
            <person name="Shen N."/>
        </authorList>
    </citation>
    <scope>NUCLEOTIDE SEQUENCE [LARGE SCALE GENOMIC DNA]</scope>
    <source>
        <strain evidence="3 4">YIM65594</strain>
    </source>
</reference>
<keyword evidence="3" id="KW-0547">Nucleotide-binding</keyword>
<accession>A0ABU6FHS0</accession>
<dbReference type="CDD" id="cd16936">
    <property type="entry name" value="HATPase_RsbW-like"/>
    <property type="match status" value="1"/>
</dbReference>
<dbReference type="PANTHER" id="PTHR35526:SF3">
    <property type="entry name" value="ANTI-SIGMA-F FACTOR RSBW"/>
    <property type="match status" value="1"/>
</dbReference>
<dbReference type="Pfam" id="PF13581">
    <property type="entry name" value="HATPase_c_2"/>
    <property type="match status" value="1"/>
</dbReference>
<keyword evidence="4" id="KW-1185">Reference proteome</keyword>
<dbReference type="Gene3D" id="3.30.565.10">
    <property type="entry name" value="Histidine kinase-like ATPase, C-terminal domain"/>
    <property type="match status" value="1"/>
</dbReference>
<dbReference type="InterPro" id="IPR003594">
    <property type="entry name" value="HATPase_dom"/>
</dbReference>
<protein>
    <submittedName>
        <fullName evidence="3">ATP-binding protein</fullName>
    </submittedName>
</protein>
<comment type="caution">
    <text evidence="3">The sequence shown here is derived from an EMBL/GenBank/DDBJ whole genome shotgun (WGS) entry which is preliminary data.</text>
</comment>
<gene>
    <name evidence="3" type="ORF">OKJ99_39455</name>
</gene>
<keyword evidence="1" id="KW-0723">Serine/threonine-protein kinase</keyword>
<dbReference type="RefSeq" id="WP_326023249.1">
    <property type="nucleotide sequence ID" value="NZ_JAOZYC010000196.1"/>
</dbReference>
<keyword evidence="1" id="KW-0418">Kinase</keyword>
<keyword evidence="1" id="KW-0808">Transferase</keyword>
<name>A0ABU6FHS0_9ACTN</name>
<evidence type="ECO:0000259" key="2">
    <source>
        <dbReference type="Pfam" id="PF13581"/>
    </source>
</evidence>
<dbReference type="Proteomes" id="UP001354931">
    <property type="component" value="Unassembled WGS sequence"/>
</dbReference>
<feature type="domain" description="Histidine kinase/HSP90-like ATPase" evidence="2">
    <location>
        <begin position="29"/>
        <end position="138"/>
    </location>
</feature>
<evidence type="ECO:0000313" key="4">
    <source>
        <dbReference type="Proteomes" id="UP001354931"/>
    </source>
</evidence>
<keyword evidence="3" id="KW-0067">ATP-binding</keyword>
<dbReference type="InterPro" id="IPR036890">
    <property type="entry name" value="HATPase_C_sf"/>
</dbReference>